<dbReference type="InterPro" id="IPR008256">
    <property type="entry name" value="Peptidase_S1B"/>
</dbReference>
<evidence type="ECO:0000313" key="10">
    <source>
        <dbReference type="Proteomes" id="UP001204000"/>
    </source>
</evidence>
<keyword evidence="4 6" id="KW-0378">Hydrolase</keyword>
<organism evidence="9 10">
    <name type="scientific">Corynebacterium stercoris</name>
    <dbReference type="NCBI Taxonomy" id="2943490"/>
    <lineage>
        <taxon>Bacteria</taxon>
        <taxon>Bacillati</taxon>
        <taxon>Actinomycetota</taxon>
        <taxon>Actinomycetes</taxon>
        <taxon>Mycobacteriales</taxon>
        <taxon>Corynebacteriaceae</taxon>
        <taxon>Corynebacterium</taxon>
    </lineage>
</organism>
<dbReference type="InterPro" id="IPR009003">
    <property type="entry name" value="Peptidase_S1_PA"/>
</dbReference>
<evidence type="ECO:0000259" key="8">
    <source>
        <dbReference type="PROSITE" id="PS50240"/>
    </source>
</evidence>
<accession>A0ABT1G096</accession>
<dbReference type="EMBL" id="JAMFTQ010000003">
    <property type="protein sequence ID" value="MCP1387435.1"/>
    <property type="molecule type" value="Genomic_DNA"/>
</dbReference>
<reference evidence="9" key="1">
    <citation type="submission" date="2022-05" db="EMBL/GenBank/DDBJ databases">
        <title>Corynebacterium sp. TA-R-1 sp. nov., isolated from human feces.</title>
        <authorList>
            <person name="Shamsuzzaman M."/>
            <person name="Dahal R.H."/>
        </authorList>
    </citation>
    <scope>NUCLEOTIDE SEQUENCE</scope>
    <source>
        <strain evidence="9">TA-R-1</strain>
    </source>
</reference>
<evidence type="ECO:0000256" key="3">
    <source>
        <dbReference type="ARBA" id="ARBA00022729"/>
    </source>
</evidence>
<keyword evidence="7" id="KW-1133">Transmembrane helix</keyword>
<sequence length="286" mass="29545">MNTKRLTGLTLAGMLLAGTAAPAAFAMESDTFAGDAQEATPVVSVRVEDKDPADGVCTGTAIGEHWVITARHCVEAAKKLGGSVRTGQGDEQKVYEVDRWEIAPRGDIALAHTAQPMQLDHFADIADAVPSGDVTLYGWSSDGVGGSTKLPSAAGKVEGESPLALFEAPTALQVNLQNGARIQPGDSGGPIFKDGKVAAIMSAGLFEDPDNPKEEELTSNGAVAVAPVADQVAWIRETISQPEADQAAMQGEASGLWWKIAAGAGALVVFAALAMASARNRKAPLD</sequence>
<evidence type="ECO:0000256" key="5">
    <source>
        <dbReference type="ARBA" id="ARBA00022825"/>
    </source>
</evidence>
<keyword evidence="2 6" id="KW-0645">Protease</keyword>
<evidence type="ECO:0000256" key="2">
    <source>
        <dbReference type="ARBA" id="ARBA00022670"/>
    </source>
</evidence>
<feature type="transmembrane region" description="Helical" evidence="7">
    <location>
        <begin position="256"/>
        <end position="276"/>
    </location>
</feature>
<keyword evidence="3 6" id="KW-0732">Signal</keyword>
<evidence type="ECO:0000256" key="6">
    <source>
        <dbReference type="RuleBase" id="RU004296"/>
    </source>
</evidence>
<feature type="signal peptide" evidence="6">
    <location>
        <begin position="1"/>
        <end position="26"/>
    </location>
</feature>
<dbReference type="Pfam" id="PF00089">
    <property type="entry name" value="Trypsin"/>
    <property type="match status" value="1"/>
</dbReference>
<dbReference type="PROSITE" id="PS50240">
    <property type="entry name" value="TRYPSIN_DOM"/>
    <property type="match status" value="1"/>
</dbReference>
<keyword evidence="7" id="KW-0472">Membrane</keyword>
<dbReference type="EC" id="3.4.21.-" evidence="6"/>
<feature type="chain" id="PRO_5045003616" description="Serine protease" evidence="6">
    <location>
        <begin position="27"/>
        <end position="286"/>
    </location>
</feature>
<dbReference type="Gene3D" id="2.40.10.10">
    <property type="entry name" value="Trypsin-like serine proteases"/>
    <property type="match status" value="1"/>
</dbReference>
<dbReference type="Proteomes" id="UP001204000">
    <property type="component" value="Unassembled WGS sequence"/>
</dbReference>
<proteinExistence type="inferred from homology"/>
<dbReference type="PRINTS" id="PR00839">
    <property type="entry name" value="V8PROTEASE"/>
</dbReference>
<dbReference type="InterPro" id="IPR001254">
    <property type="entry name" value="Trypsin_dom"/>
</dbReference>
<protein>
    <recommendedName>
        <fullName evidence="6">Serine protease</fullName>
        <ecNumber evidence="6">3.4.21.-</ecNumber>
    </recommendedName>
</protein>
<comment type="caution">
    <text evidence="9">The sequence shown here is derived from an EMBL/GenBank/DDBJ whole genome shotgun (WGS) entry which is preliminary data.</text>
</comment>
<feature type="domain" description="Peptidase S1" evidence="8">
    <location>
        <begin position="15"/>
        <end position="240"/>
    </location>
</feature>
<evidence type="ECO:0000256" key="1">
    <source>
        <dbReference type="ARBA" id="ARBA00008764"/>
    </source>
</evidence>
<evidence type="ECO:0000313" key="9">
    <source>
        <dbReference type="EMBL" id="MCP1387435.1"/>
    </source>
</evidence>
<evidence type="ECO:0000256" key="4">
    <source>
        <dbReference type="ARBA" id="ARBA00022801"/>
    </source>
</evidence>
<comment type="similarity">
    <text evidence="1 6">Belongs to the peptidase S1B family.</text>
</comment>
<dbReference type="InterPro" id="IPR043504">
    <property type="entry name" value="Peptidase_S1_PA_chymotrypsin"/>
</dbReference>
<keyword evidence="10" id="KW-1185">Reference proteome</keyword>
<evidence type="ECO:0000256" key="7">
    <source>
        <dbReference type="SAM" id="Phobius"/>
    </source>
</evidence>
<dbReference type="RefSeq" id="WP_253576793.1">
    <property type="nucleotide sequence ID" value="NZ_JAMFTQ010000003.1"/>
</dbReference>
<keyword evidence="7" id="KW-0812">Transmembrane</keyword>
<gene>
    <name evidence="9" type="ORF">M5J20_04435</name>
</gene>
<name>A0ABT1G096_9CORY</name>
<dbReference type="SUPFAM" id="SSF50494">
    <property type="entry name" value="Trypsin-like serine proteases"/>
    <property type="match status" value="1"/>
</dbReference>
<keyword evidence="5 6" id="KW-0720">Serine protease</keyword>